<dbReference type="GO" id="GO:0070205">
    <property type="term" value="F:2-succinyl-6-hydroxy-2,4-cyclohexadiene-1-carboxylate synthase activity"/>
    <property type="evidence" value="ECO:0007669"/>
    <property type="project" value="UniProtKB-EC"/>
</dbReference>
<dbReference type="Gene3D" id="3.40.50.1820">
    <property type="entry name" value="alpha/beta hydrolase"/>
    <property type="match status" value="1"/>
</dbReference>
<name>A0ABY6HM63_9ARCH</name>
<evidence type="ECO:0000313" key="3">
    <source>
        <dbReference type="Proteomes" id="UP001208689"/>
    </source>
</evidence>
<protein>
    <submittedName>
        <fullName evidence="2">2-succinyl-6-hydroxy-2, 4-cyclohexadiene-1-carboxylate synthase</fullName>
        <ecNumber evidence="2">4.2.99.20</ecNumber>
    </submittedName>
</protein>
<reference evidence="2" key="1">
    <citation type="submission" date="2022-09" db="EMBL/GenBank/DDBJ databases">
        <title>Actin cytoskeleton and complex cell architecture in an #Asgard archaeon.</title>
        <authorList>
            <person name="Ponce Toledo R.I."/>
            <person name="Schleper C."/>
            <person name="Rodrigues Oliveira T."/>
            <person name="Wollweber F."/>
            <person name="Xu J."/>
            <person name="Rittmann S."/>
            <person name="Klingl A."/>
            <person name="Pilhofer M."/>
        </authorList>
    </citation>
    <scope>NUCLEOTIDE SEQUENCE</scope>
    <source>
        <strain evidence="2">B-35</strain>
    </source>
</reference>
<keyword evidence="2" id="KW-0456">Lyase</keyword>
<dbReference type="PANTHER" id="PTHR43798:SF6">
    <property type="entry name" value="HYDROLASE, PUTATIVE (AFU_ORTHOLOGUE AFUA_4G13070)-RELATED"/>
    <property type="match status" value="1"/>
</dbReference>
<dbReference type="PANTHER" id="PTHR43798">
    <property type="entry name" value="MONOACYLGLYCEROL LIPASE"/>
    <property type="match status" value="1"/>
</dbReference>
<evidence type="ECO:0000259" key="1">
    <source>
        <dbReference type="Pfam" id="PF12697"/>
    </source>
</evidence>
<dbReference type="SUPFAM" id="SSF53474">
    <property type="entry name" value="alpha/beta-Hydrolases"/>
    <property type="match status" value="1"/>
</dbReference>
<organism evidence="2 3">
    <name type="scientific">Candidatus Lokiarchaeum ossiferum</name>
    <dbReference type="NCBI Taxonomy" id="2951803"/>
    <lineage>
        <taxon>Archaea</taxon>
        <taxon>Promethearchaeati</taxon>
        <taxon>Promethearchaeota</taxon>
        <taxon>Promethearchaeia</taxon>
        <taxon>Promethearchaeales</taxon>
        <taxon>Promethearchaeaceae</taxon>
        <taxon>Candidatus Lokiarchaeum</taxon>
    </lineage>
</organism>
<dbReference type="Pfam" id="PF12697">
    <property type="entry name" value="Abhydrolase_6"/>
    <property type="match status" value="1"/>
</dbReference>
<dbReference type="PRINTS" id="PR00111">
    <property type="entry name" value="ABHYDROLASE"/>
</dbReference>
<accession>A0ABY6HM63</accession>
<dbReference type="InterPro" id="IPR029058">
    <property type="entry name" value="AB_hydrolase_fold"/>
</dbReference>
<gene>
    <name evidence="2" type="ORF">NEF87_000882</name>
</gene>
<sequence length="285" mass="32474">MRTCQLEKITIHYEIVGDGIPILALHGWMPDHELMTSCLEPFFQRNSGYKRIYPDLPGCGLTKGEPWINRSDDFLEIMLQFIDKVIGKTSFILIGESYGGYLARGILLKKFSQILGLGTICSVGEIIQSKRNTPEFNAVLRDEVYYHSLDPSQQKELDGFLIVQIKEIVDRFAKEIAPGLKRADEEFLANIQDTGNYNFTFDVDEKLPIYSGPSLFLLGRQDNIVGFQDHFKLLSKFPRASYVVLDAAGHNLQQEQEKLLHAHLREWLDRIDYAITGEVTSQSIV</sequence>
<proteinExistence type="predicted"/>
<dbReference type="EC" id="4.2.99.20" evidence="2"/>
<keyword evidence="3" id="KW-1185">Reference proteome</keyword>
<dbReference type="InterPro" id="IPR000073">
    <property type="entry name" value="AB_hydrolase_1"/>
</dbReference>
<dbReference type="Proteomes" id="UP001208689">
    <property type="component" value="Chromosome"/>
</dbReference>
<evidence type="ECO:0000313" key="2">
    <source>
        <dbReference type="EMBL" id="UYP44597.1"/>
    </source>
</evidence>
<dbReference type="EMBL" id="CP104013">
    <property type="protein sequence ID" value="UYP44597.1"/>
    <property type="molecule type" value="Genomic_DNA"/>
</dbReference>
<feature type="domain" description="AB hydrolase-1" evidence="1">
    <location>
        <begin position="22"/>
        <end position="256"/>
    </location>
</feature>
<dbReference type="InterPro" id="IPR050266">
    <property type="entry name" value="AB_hydrolase_sf"/>
</dbReference>